<accession>A0A2H0TS09</accession>
<proteinExistence type="predicted"/>
<dbReference type="Proteomes" id="UP000230154">
    <property type="component" value="Unassembled WGS sequence"/>
</dbReference>
<evidence type="ECO:0000313" key="1">
    <source>
        <dbReference type="EMBL" id="PIR74197.1"/>
    </source>
</evidence>
<gene>
    <name evidence="1" type="ORF">COU35_04015</name>
</gene>
<evidence type="ECO:0000313" key="2">
    <source>
        <dbReference type="Proteomes" id="UP000230154"/>
    </source>
</evidence>
<reference evidence="2" key="1">
    <citation type="submission" date="2017-09" db="EMBL/GenBank/DDBJ databases">
        <title>Depth-based differentiation of microbial function through sediment-hosted aquifers and enrichment of novel symbionts in the deep terrestrial subsurface.</title>
        <authorList>
            <person name="Probst A.J."/>
            <person name="Ladd B."/>
            <person name="Jarett J.K."/>
            <person name="Geller-Mcgrath D.E."/>
            <person name="Sieber C.M.K."/>
            <person name="Emerson J.B."/>
            <person name="Anantharaman K."/>
            <person name="Thomas B.C."/>
            <person name="Malmstrom R."/>
            <person name="Stieglmeier M."/>
            <person name="Klingl A."/>
            <person name="Woyke T."/>
            <person name="Ryan C.M."/>
            <person name="Banfield J.F."/>
        </authorList>
    </citation>
    <scope>NUCLEOTIDE SEQUENCE [LARGE SCALE GENOMIC DNA]</scope>
</reference>
<protein>
    <submittedName>
        <fullName evidence="1">Uncharacterized protein</fullName>
    </submittedName>
</protein>
<comment type="caution">
    <text evidence="1">The sequence shown here is derived from an EMBL/GenBank/DDBJ whole genome shotgun (WGS) entry which is preliminary data.</text>
</comment>
<dbReference type="AlphaFoldDB" id="A0A2H0TS09"/>
<name>A0A2H0TS09_9BACT</name>
<dbReference type="EMBL" id="PFCB01000028">
    <property type="protein sequence ID" value="PIR74197.1"/>
    <property type="molecule type" value="Genomic_DNA"/>
</dbReference>
<sequence length="1226" mass="127724">MGIAALVPQVARGAECPSLSSGELFKVQGNSAVYILNSDLRRMYFRNSGDFYTWFEDFSGVVEIAQDCVSAYPNAVNPSGVNFRPGSRLIKVVIDPRVYAIGPNNMRHWISSEQVAKDLYGDNWTTLVNDVQDVFWPNYADGSDITESTPHNGQLIKVAGSSDVWYVMDGMKSKVSGALSAAAAGDVRTVSAAVASAVDDSGNTVAAGEVVADPTQGSGGGGGVTPPAAAGTLTVALSANSPASTYVLKNSTRNPFTVVNFTAGADPVVIKSLKVERTGSPASDGAFSGINIMKPNGDLLSTSYKTLNSSHQATFTEDITVPANSTVSYTIVGKIADVATYSGEVPKLSLVTVETDASLVGSLPITGNGMTINTTVNVADVTVTEDTDYGVATEEVGTENKEFIEVKLANSSSDAQVRVQSMKFNNAGSADDADVSGLELVVNGNVVGTAQMVSNYVYFDLSGCGDACVIDDGKNESFLLRGDIVGGSGRTLDFDLKRADDMVIKDLLNNTFVSPIVAAQPLALGNVVTINAGKMTVTKTNTVMSKNVAEDSTDIDLGSWNFKVEGESITVASIKFDIEMTGVASSSDFTNLKLVNRTKGTTLTGGTDGADDTGSQDGSVSFTDSFTLPIGDNELVLVGNLNADFAANDTAQFSVDFVLAANLDATGDVTGDAITVGTYAFPGVGSLITANLLTIKDLALSVTTIGQPAARTIAAGSTNVHYSTIQFSATDSSEDVRVDSFKFVIVTGATAKADSLQNIKFLVNDTADGSFRTLGITKFGSDTDAGDDESVTVTLSGTDRIMVKKSNSVTLKIYADLSASAATGATHAMEISSTTSGTATAKGSVSNNDITEVYSAVQANAVTVGTAGGQVLVTVDSANPSAQLLAAGSEVELAAFNFLATTTEDVELDYLYLTQVSTVGASSSFADYDNIWFEDEDGNQVGGTWMRPTSTKPYIDFTENAFVISTSDSDGRVLHLMANLAAIANGSNGVSGHYLGYQIASAADVVAKGDLTGSGANEILGAGGNAPTGKTHYGYKGYPVVKRIALGTDTLNSSPTLYKWSVEAKNADVALYQFTFDIATSGATVDSFEIYNVTKNDFVTNAAQALSGATTYETDGSTWTTNYSAGEITVPKGQTWTFELRASASSIDAGDTVTTKMAGDAAHYSHATLLTDTAANIDGDTHNDFIWSDKSAVNGHSTASTDWTNGLLVREDLPSTFSTASVLSGK</sequence>
<organism evidence="1 2">
    <name type="scientific">Candidatus Magasanikbacteria bacterium CG10_big_fil_rev_8_21_14_0_10_47_10</name>
    <dbReference type="NCBI Taxonomy" id="1974652"/>
    <lineage>
        <taxon>Bacteria</taxon>
        <taxon>Candidatus Magasanikiibacteriota</taxon>
    </lineage>
</organism>